<sequence length="92" mass="9797">MVGMMALKPCSPKVLSVCESLCQGEGSKGQCCSSRMVPLSAQISVISGQGSYRFRQEPEPLIVNGNERGPLTGQGFLPGRTKGFCLTSRIFA</sequence>
<dbReference type="Proteomes" id="UP000001052">
    <property type="component" value="Chromosome"/>
</dbReference>
<gene>
    <name evidence="1" type="ordered locus">Dret_2336</name>
</gene>
<keyword evidence="2" id="KW-1185">Reference proteome</keyword>
<evidence type="ECO:0000313" key="1">
    <source>
        <dbReference type="EMBL" id="ACV69619.1"/>
    </source>
</evidence>
<evidence type="ECO:0000313" key="2">
    <source>
        <dbReference type="Proteomes" id="UP000001052"/>
    </source>
</evidence>
<dbReference type="EMBL" id="CP001734">
    <property type="protein sequence ID" value="ACV69619.1"/>
    <property type="molecule type" value="Genomic_DNA"/>
</dbReference>
<dbReference type="AlphaFoldDB" id="C8X5C2"/>
<organism evidence="1 2">
    <name type="scientific">Desulfohalobium retbaense (strain ATCC 49708 / DSM 5692 / JCM 16813 / HR100)</name>
    <dbReference type="NCBI Taxonomy" id="485915"/>
    <lineage>
        <taxon>Bacteria</taxon>
        <taxon>Pseudomonadati</taxon>
        <taxon>Thermodesulfobacteriota</taxon>
        <taxon>Desulfovibrionia</taxon>
        <taxon>Desulfovibrionales</taxon>
        <taxon>Desulfohalobiaceae</taxon>
        <taxon>Desulfohalobium</taxon>
    </lineage>
</organism>
<proteinExistence type="predicted"/>
<reference evidence="2" key="1">
    <citation type="submission" date="2009-09" db="EMBL/GenBank/DDBJ databases">
        <title>The complete chromosome of Desulfohalobium retbaense DSM 5692.</title>
        <authorList>
            <consortium name="US DOE Joint Genome Institute (JGI-PGF)"/>
            <person name="Lucas S."/>
            <person name="Copeland A."/>
            <person name="Lapidus A."/>
            <person name="Glavina del Rio T."/>
            <person name="Dalin E."/>
            <person name="Tice H."/>
            <person name="Bruce D."/>
            <person name="Goodwin L."/>
            <person name="Pitluck S."/>
            <person name="Kyrpides N."/>
            <person name="Mavromatis K."/>
            <person name="Ivanova N."/>
            <person name="Mikhailova N."/>
            <person name="Munk A.C."/>
            <person name="Brettin T."/>
            <person name="Detter J.C."/>
            <person name="Han C."/>
            <person name="Tapia R."/>
            <person name="Larimer F."/>
            <person name="Land M."/>
            <person name="Hauser L."/>
            <person name="Markowitz V."/>
            <person name="Cheng J.-F."/>
            <person name="Hugenholtz P."/>
            <person name="Woyke T."/>
            <person name="Wu D."/>
            <person name="Spring S."/>
            <person name="Klenk H.-P."/>
            <person name="Eisen J.A."/>
        </authorList>
    </citation>
    <scope>NUCLEOTIDE SEQUENCE [LARGE SCALE GENOMIC DNA]</scope>
    <source>
        <strain evidence="2">DSM 5692</strain>
    </source>
</reference>
<dbReference type="KEGG" id="drt:Dret_2336"/>
<name>C8X5C2_DESRD</name>
<protein>
    <submittedName>
        <fullName evidence="1">Uncharacterized protein</fullName>
    </submittedName>
</protein>
<reference evidence="1 2" key="2">
    <citation type="journal article" date="2010" name="Stand. Genomic Sci.">
        <title>Complete genome sequence of Desulfohalobium retbaense type strain (HR(100)).</title>
        <authorList>
            <person name="Spring S."/>
            <person name="Nolan M."/>
            <person name="Lapidus A."/>
            <person name="Glavina Del Rio T."/>
            <person name="Copeland A."/>
            <person name="Tice H."/>
            <person name="Cheng J.F."/>
            <person name="Lucas S."/>
            <person name="Land M."/>
            <person name="Chen F."/>
            <person name="Bruce D."/>
            <person name="Goodwin L."/>
            <person name="Pitluck S."/>
            <person name="Ivanova N."/>
            <person name="Mavromatis K."/>
            <person name="Mikhailova N."/>
            <person name="Pati A."/>
            <person name="Chen A."/>
            <person name="Palaniappan K."/>
            <person name="Hauser L."/>
            <person name="Chang Y.J."/>
            <person name="Jeffries C.D."/>
            <person name="Munk C."/>
            <person name="Kiss H."/>
            <person name="Chain P."/>
            <person name="Han C."/>
            <person name="Brettin T."/>
            <person name="Detter J.C."/>
            <person name="Schuler E."/>
            <person name="Goker M."/>
            <person name="Rohde M."/>
            <person name="Bristow J."/>
            <person name="Eisen J.A."/>
            <person name="Markowitz V."/>
            <person name="Hugenholtz P."/>
            <person name="Kyrpides N.C."/>
            <person name="Klenk H.P."/>
        </authorList>
    </citation>
    <scope>NUCLEOTIDE SEQUENCE [LARGE SCALE GENOMIC DNA]</scope>
    <source>
        <strain evidence="1 2">DSM 5692</strain>
    </source>
</reference>
<dbReference type="HOGENOM" id="CLU_2408509_0_0_7"/>
<accession>C8X5C2</accession>